<reference evidence="1 2" key="1">
    <citation type="submission" date="2018-10" db="EMBL/GenBank/DDBJ databases">
        <title>Genomic Encyclopedia of Archaeal and Bacterial Type Strains, Phase II (KMG-II): from individual species to whole genera.</title>
        <authorList>
            <person name="Goeker M."/>
        </authorList>
    </citation>
    <scope>NUCLEOTIDE SEQUENCE [LARGE SCALE GENOMIC DNA]</scope>
    <source>
        <strain evidence="1 2">NSB1</strain>
    </source>
</reference>
<dbReference type="OrthoDB" id="9806540at2"/>
<dbReference type="InterPro" id="IPR052022">
    <property type="entry name" value="26kDa_periplasmic_antigen"/>
</dbReference>
<dbReference type="InterPro" id="IPR016907">
    <property type="entry name" value="UCP029033"/>
</dbReference>
<name>A0A495VTF2_9BACT</name>
<sequence>MDSKRFQLPIAGLLIAIGLYLLGWTLSHALTEIKDRDRVVTVKGLAEKEVPADKVIWPLAFKEIGNDMISMYDELNRKNQIIVTFLKNNGITDNEISLSAPQIIDMKAERYSNTQSPYRYNITSVITVTSGQIDRVRKLMDKQADLLKLGVAITGGEYQYSPQFFFTKLNEIKPGMIEEATKNARSSAEKFAKDSDSELGKIKRANQGQFIIEDRDVNTPYIKSVRVVTTVDYYLED</sequence>
<dbReference type="PANTHER" id="PTHR34387:SF2">
    <property type="entry name" value="SLR1258 PROTEIN"/>
    <property type="match status" value="1"/>
</dbReference>
<keyword evidence="2" id="KW-1185">Reference proteome</keyword>
<dbReference type="AlphaFoldDB" id="A0A495VTF2"/>
<dbReference type="GeneID" id="92929597"/>
<dbReference type="EMBL" id="RBXN01000006">
    <property type="protein sequence ID" value="RKT50948.1"/>
    <property type="molecule type" value="Genomic_DNA"/>
</dbReference>
<evidence type="ECO:0000313" key="1">
    <source>
        <dbReference type="EMBL" id="RKT50948.1"/>
    </source>
</evidence>
<dbReference type="PANTHER" id="PTHR34387">
    <property type="entry name" value="SLR1258 PROTEIN"/>
    <property type="match status" value="1"/>
</dbReference>
<organism evidence="1 2">
    <name type="scientific">Coprobacter fastidiosus NSB1 = JCM 33896</name>
    <dbReference type="NCBI Taxonomy" id="1349822"/>
    <lineage>
        <taxon>Bacteria</taxon>
        <taxon>Pseudomonadati</taxon>
        <taxon>Bacteroidota</taxon>
        <taxon>Bacteroidia</taxon>
        <taxon>Bacteroidales</taxon>
        <taxon>Barnesiellaceae</taxon>
        <taxon>Coprobacter</taxon>
    </lineage>
</organism>
<dbReference type="RefSeq" id="WP_009317786.1">
    <property type="nucleotide sequence ID" value="NZ_KI440782.1"/>
</dbReference>
<protein>
    <recommendedName>
        <fullName evidence="3">SIMPL domain-containing protein</fullName>
    </recommendedName>
</protein>
<dbReference type="Pfam" id="PF04402">
    <property type="entry name" value="SIMPL"/>
    <property type="match status" value="1"/>
</dbReference>
<proteinExistence type="predicted"/>
<dbReference type="GO" id="GO:0006974">
    <property type="term" value="P:DNA damage response"/>
    <property type="evidence" value="ECO:0007669"/>
    <property type="project" value="TreeGrafter"/>
</dbReference>
<dbReference type="PIRSF" id="PIRSF029033">
    <property type="entry name" value="UCP029033"/>
    <property type="match status" value="1"/>
</dbReference>
<comment type="caution">
    <text evidence="1">The sequence shown here is derived from an EMBL/GenBank/DDBJ whole genome shotgun (WGS) entry which is preliminary data.</text>
</comment>
<dbReference type="InterPro" id="IPR007497">
    <property type="entry name" value="SIMPL/DUF541"/>
</dbReference>
<evidence type="ECO:0008006" key="3">
    <source>
        <dbReference type="Google" id="ProtNLM"/>
    </source>
</evidence>
<dbReference type="Proteomes" id="UP000269493">
    <property type="component" value="Unassembled WGS sequence"/>
</dbReference>
<accession>A0A495VTF2</accession>
<evidence type="ECO:0000313" key="2">
    <source>
        <dbReference type="Proteomes" id="UP000269493"/>
    </source>
</evidence>
<dbReference type="Gene3D" id="3.30.70.2970">
    <property type="entry name" value="Protein of unknown function (DUF541), domain 2"/>
    <property type="match status" value="1"/>
</dbReference>
<dbReference type="Gene3D" id="3.30.110.170">
    <property type="entry name" value="Protein of unknown function (DUF541), domain 1"/>
    <property type="match status" value="1"/>
</dbReference>
<gene>
    <name evidence="1" type="ORF">BC742_1908</name>
</gene>